<feature type="compositionally biased region" description="Polar residues" evidence="6">
    <location>
        <begin position="1145"/>
        <end position="1159"/>
    </location>
</feature>
<feature type="compositionally biased region" description="Basic and acidic residues" evidence="6">
    <location>
        <begin position="915"/>
        <end position="931"/>
    </location>
</feature>
<feature type="transmembrane region" description="Helical" evidence="7">
    <location>
        <begin position="20"/>
        <end position="43"/>
    </location>
</feature>
<feature type="region of interest" description="Disordered" evidence="6">
    <location>
        <begin position="746"/>
        <end position="1174"/>
    </location>
</feature>
<dbReference type="SUPFAM" id="SSF103473">
    <property type="entry name" value="MFS general substrate transporter"/>
    <property type="match status" value="1"/>
</dbReference>
<protein>
    <recommendedName>
        <fullName evidence="10">SLC18B1</fullName>
    </recommendedName>
</protein>
<evidence type="ECO:0000256" key="3">
    <source>
        <dbReference type="ARBA" id="ARBA00022692"/>
    </source>
</evidence>
<dbReference type="AlphaFoldDB" id="A0A7J7J2G2"/>
<feature type="transmembrane region" description="Helical" evidence="7">
    <location>
        <begin position="181"/>
        <end position="201"/>
    </location>
</feature>
<keyword evidence="3 7" id="KW-0812">Transmembrane</keyword>
<dbReference type="Pfam" id="PF07690">
    <property type="entry name" value="MFS_1"/>
    <property type="match status" value="1"/>
</dbReference>
<keyword evidence="9" id="KW-1185">Reference proteome</keyword>
<proteinExistence type="predicted"/>
<feature type="region of interest" description="Disordered" evidence="6">
    <location>
        <begin position="491"/>
        <end position="550"/>
    </location>
</feature>
<feature type="compositionally biased region" description="Basic and acidic residues" evidence="6">
    <location>
        <begin position="615"/>
        <end position="627"/>
    </location>
</feature>
<comment type="subcellular location">
    <subcellularLocation>
        <location evidence="1">Membrane</location>
        <topology evidence="1">Multi-pass membrane protein</topology>
    </subcellularLocation>
</comment>
<feature type="compositionally biased region" description="Polar residues" evidence="6">
    <location>
        <begin position="1032"/>
        <end position="1056"/>
    </location>
</feature>
<dbReference type="EMBL" id="VXIV02003179">
    <property type="protein sequence ID" value="KAF6020380.1"/>
    <property type="molecule type" value="Genomic_DNA"/>
</dbReference>
<gene>
    <name evidence="8" type="ORF">EB796_021352</name>
</gene>
<dbReference type="InterPro" id="IPR036259">
    <property type="entry name" value="MFS_trans_sf"/>
</dbReference>
<dbReference type="OrthoDB" id="5086884at2759"/>
<evidence type="ECO:0000256" key="4">
    <source>
        <dbReference type="ARBA" id="ARBA00022989"/>
    </source>
</evidence>
<dbReference type="PANTHER" id="PTHR23506">
    <property type="entry name" value="GH10249P"/>
    <property type="match status" value="1"/>
</dbReference>
<evidence type="ECO:0000256" key="1">
    <source>
        <dbReference type="ARBA" id="ARBA00004141"/>
    </source>
</evidence>
<comment type="caution">
    <text evidence="8">The sequence shown here is derived from an EMBL/GenBank/DDBJ whole genome shotgun (WGS) entry which is preliminary data.</text>
</comment>
<reference evidence="8" key="1">
    <citation type="submission" date="2020-06" db="EMBL/GenBank/DDBJ databases">
        <title>Draft genome of Bugula neritina, a colonial animal packing powerful symbionts and potential medicines.</title>
        <authorList>
            <person name="Rayko M."/>
        </authorList>
    </citation>
    <scope>NUCLEOTIDE SEQUENCE [LARGE SCALE GENOMIC DNA]</scope>
    <source>
        <strain evidence="8">Kwan_BN1</strain>
    </source>
</reference>
<evidence type="ECO:0008006" key="10">
    <source>
        <dbReference type="Google" id="ProtNLM"/>
    </source>
</evidence>
<feature type="transmembrane region" description="Helical" evidence="7">
    <location>
        <begin position="316"/>
        <end position="336"/>
    </location>
</feature>
<dbReference type="Proteomes" id="UP000593567">
    <property type="component" value="Unassembled WGS sequence"/>
</dbReference>
<keyword evidence="5 7" id="KW-0472">Membrane</keyword>
<accession>A0A7J7J2G2</accession>
<name>A0A7J7J2G2_BUGNE</name>
<feature type="compositionally biased region" description="Polar residues" evidence="6">
    <location>
        <begin position="960"/>
        <end position="969"/>
    </location>
</feature>
<evidence type="ECO:0000256" key="5">
    <source>
        <dbReference type="ARBA" id="ARBA00023136"/>
    </source>
</evidence>
<feature type="transmembrane region" description="Helical" evidence="7">
    <location>
        <begin position="284"/>
        <end position="304"/>
    </location>
</feature>
<feature type="transmembrane region" description="Helical" evidence="7">
    <location>
        <begin position="213"/>
        <end position="232"/>
    </location>
</feature>
<organism evidence="8 9">
    <name type="scientific">Bugula neritina</name>
    <name type="common">Brown bryozoan</name>
    <name type="synonym">Sertularia neritina</name>
    <dbReference type="NCBI Taxonomy" id="10212"/>
    <lineage>
        <taxon>Eukaryota</taxon>
        <taxon>Metazoa</taxon>
        <taxon>Spiralia</taxon>
        <taxon>Lophotrochozoa</taxon>
        <taxon>Bryozoa</taxon>
        <taxon>Gymnolaemata</taxon>
        <taxon>Cheilostomatida</taxon>
        <taxon>Flustrina</taxon>
        <taxon>Buguloidea</taxon>
        <taxon>Bugulidae</taxon>
        <taxon>Bugula</taxon>
    </lineage>
</organism>
<feature type="compositionally biased region" description="Polar residues" evidence="6">
    <location>
        <begin position="515"/>
        <end position="529"/>
    </location>
</feature>
<evidence type="ECO:0000256" key="6">
    <source>
        <dbReference type="SAM" id="MobiDB-lite"/>
    </source>
</evidence>
<feature type="region of interest" description="Disordered" evidence="6">
    <location>
        <begin position="614"/>
        <end position="638"/>
    </location>
</feature>
<evidence type="ECO:0000313" key="8">
    <source>
        <dbReference type="EMBL" id="KAF6020380.1"/>
    </source>
</evidence>
<dbReference type="PANTHER" id="PTHR23506:SF26">
    <property type="entry name" value="MFS-TYPE TRANSPORTER SLC18B1"/>
    <property type="match status" value="1"/>
</dbReference>
<evidence type="ECO:0000313" key="9">
    <source>
        <dbReference type="Proteomes" id="UP000593567"/>
    </source>
</evidence>
<dbReference type="GO" id="GO:0022857">
    <property type="term" value="F:transmembrane transporter activity"/>
    <property type="evidence" value="ECO:0007669"/>
    <property type="project" value="InterPro"/>
</dbReference>
<feature type="region of interest" description="Disordered" evidence="6">
    <location>
        <begin position="688"/>
        <end position="707"/>
    </location>
</feature>
<sequence>MGNCNDRSTFNLNSVWKERLLVIVVLTVQFVALCTDTFLYPFFPQEATAKGLTPTYIGIVFSSFELARFVSSLATGCLISKSNPKHWCVVGGGVTSVCCVLFGLVDSTSGTLYLVLCSLTRFLAGSGAAMLTVAAITLLLKVTSYSSSFVIGAAEGTQALGWITGPALGAGLYELTGSYTGVFWILGGSLFLFNFVQALVLPSLESEETSNKTSINILNIPGVAMLFFQVLIYGTNSEATMTGAGNYLSSTFQMSASTLGVIYGLWSIGYLIGCLSVPPLVNKGFIYSQILIAWLAAALLYMLAGPSPLLEVLFNGQKFTVLSTVCIAMTTLMNGFQYVPAFQAAMDLAVVNGHEKDSTQLYGAVTGTLNSAYSLGALIGPVFGGAITQVSDFTWTLTSLAGLSLLVLYLHLPCSEYAALENTGLGAAWQHVVNFCCRIQDSVASNFQMESQVNSGSTECFNSVEELNTNHKIKSKRSSVLGRIRGFLSTKKKRSKNQDNREGVSEDESAGEGEWQQSAHIDQSHSSHSMPVDVDSTFSPDNHSLPKSGLIGMRQSSASMEVLSTTGPNFKSELERKLINRRSLDDDGLPGSPIGTPTASEVISQPHFLITSNRKGQESYKADRDSDGSLLSIGSSENDEDAFFTGPWKGAQTSAIRRPQRGTLSSDSEPEDALDLDAVARTTNLSNSAAMHKRSVRPKHRAKSRRVIAAPVQMPSVAEKKTLEIAHSFLDDGETTPAVKLRNTESAVHNAASVRRTDSGRTFSSPTALKRSDTTSQEPPAKPLRPVTRSVTTNSHATPRHQGGDDGKQNELFSVLKKFKPVEPHDSSSPPLPPKPSATDSSKEEQPPPRPAKIVEFSKTPPLQRRNKSPAVQPRPKSMFPQHRPVKIQELSAPDTTDSGNKLSYSKSFNAAETGKSHDQGKPLPHEDDKTSSLPDWAKLAKRKTRVDKEPTPSAPEVHASSSKQQLNSKPVPAARAGVRGVSNEQGSELDRKFNQIQQKSNNVSSADSDVAHDASYRKVPSPLEDRPLLYSPSTSGSQATRSDSAKTGNTGSTSYGFYAEKLSPGSEEKDVPKETIIVTKSKPLPAPRTSDTTSSSMNEPSWRASLKPSRGSIKIAPTTDTETAVVSKPAWKSATQREKKTPALLSSSTENLQESALHQSRVKSKTLDFPGRRQPNPMTHVNMCVCINYCF</sequence>
<feature type="transmembrane region" description="Helical" evidence="7">
    <location>
        <begin position="252"/>
        <end position="272"/>
    </location>
</feature>
<keyword evidence="4 7" id="KW-1133">Transmembrane helix</keyword>
<feature type="compositionally biased region" description="Polar residues" evidence="6">
    <location>
        <begin position="1090"/>
        <end position="1100"/>
    </location>
</feature>
<feature type="transmembrane region" description="Helical" evidence="7">
    <location>
        <begin position="111"/>
        <end position="140"/>
    </location>
</feature>
<dbReference type="InterPro" id="IPR011701">
    <property type="entry name" value="MFS"/>
</dbReference>
<feature type="compositionally biased region" description="Basic residues" evidence="6">
    <location>
        <begin position="691"/>
        <end position="706"/>
    </location>
</feature>
<feature type="transmembrane region" description="Helical" evidence="7">
    <location>
        <begin position="86"/>
        <end position="105"/>
    </location>
</feature>
<keyword evidence="2" id="KW-0813">Transport</keyword>
<dbReference type="GO" id="GO:0016020">
    <property type="term" value="C:membrane"/>
    <property type="evidence" value="ECO:0007669"/>
    <property type="project" value="UniProtKB-SubCell"/>
</dbReference>
<feature type="transmembrane region" description="Helical" evidence="7">
    <location>
        <begin position="149"/>
        <end position="169"/>
    </location>
</feature>
<evidence type="ECO:0000256" key="7">
    <source>
        <dbReference type="SAM" id="Phobius"/>
    </source>
</evidence>
<feature type="compositionally biased region" description="Polar residues" evidence="6">
    <location>
        <begin position="894"/>
        <end position="911"/>
    </location>
</feature>
<feature type="transmembrane region" description="Helical" evidence="7">
    <location>
        <begin position="55"/>
        <end position="79"/>
    </location>
</feature>
<dbReference type="InterPro" id="IPR050930">
    <property type="entry name" value="MFS_Vesicular_Transporter"/>
</dbReference>
<dbReference type="Gene3D" id="1.20.1250.20">
    <property type="entry name" value="MFS general substrate transporter like domains"/>
    <property type="match status" value="2"/>
</dbReference>
<evidence type="ECO:0000256" key="2">
    <source>
        <dbReference type="ARBA" id="ARBA00022448"/>
    </source>
</evidence>
<feature type="region of interest" description="Disordered" evidence="6">
    <location>
        <begin position="652"/>
        <end position="671"/>
    </location>
</feature>